<feature type="region of interest" description="Disordered" evidence="1">
    <location>
        <begin position="122"/>
        <end position="149"/>
    </location>
</feature>
<evidence type="ECO:0000313" key="3">
    <source>
        <dbReference type="EMBL" id="MBE2998005.1"/>
    </source>
</evidence>
<dbReference type="Proteomes" id="UP000806528">
    <property type="component" value="Unassembled WGS sequence"/>
</dbReference>
<accession>A0ABR9P2H3</accession>
<sequence length="451" mass="46481">MTKVRTCPGCADRVNAGDAFCEGCGRTLPDEVRRATPEPEGLGRNGIPLGASREDGDTTLSSVTARGRPEEGDWTTPSGARWDRPSDHGEHVHTGGTSLTDSLAVDSEWDQIDALATQPVRRDAVNSAERTVQPAGAVSPWARPSGEGADPDPQACAWCPGRVTDGYCDDCGYLQPTGRDHVVVRTVSASGVSDIGLRHRRNEDAMAVRLVPDGAGYGAGTVCAVVCDGVSSSPRSDEASRITAETGAAVLAERVAEGDDPRKATGEAMTRAAEAVAAIADSPSSAPACTFVSAVVDAGTGSVTVGWVGDSRAYWVSDTEGADAPALLTRDDSWAEAMVQAGALTREEAMRSTHAHALIAWMGADSGEIDAHVSTVTPTGPGAVVLCSDGLWNYYAEPGEMAGAVPRADADPLAAARDYVGLALRAGGKDNITVVVVPVPVSRGGPRAAPV</sequence>
<comment type="caution">
    <text evidence="3">The sequence shown here is derived from an EMBL/GenBank/DDBJ whole genome shotgun (WGS) entry which is preliminary data.</text>
</comment>
<name>A0ABR9P2H3_9ACTN</name>
<keyword evidence="4" id="KW-1185">Reference proteome</keyword>
<dbReference type="SUPFAM" id="SSF81606">
    <property type="entry name" value="PP2C-like"/>
    <property type="match status" value="1"/>
</dbReference>
<organism evidence="3 4">
    <name type="scientific">Nocardiopsis coralli</name>
    <dbReference type="NCBI Taxonomy" id="2772213"/>
    <lineage>
        <taxon>Bacteria</taxon>
        <taxon>Bacillati</taxon>
        <taxon>Actinomycetota</taxon>
        <taxon>Actinomycetes</taxon>
        <taxon>Streptosporangiales</taxon>
        <taxon>Nocardiopsidaceae</taxon>
        <taxon>Nocardiopsis</taxon>
    </lineage>
</organism>
<dbReference type="RefSeq" id="WP_193120641.1">
    <property type="nucleotide sequence ID" value="NZ_JADBGI010000003.1"/>
</dbReference>
<dbReference type="PROSITE" id="PS51746">
    <property type="entry name" value="PPM_2"/>
    <property type="match status" value="1"/>
</dbReference>
<dbReference type="SMART" id="SM00332">
    <property type="entry name" value="PP2Cc"/>
    <property type="match status" value="1"/>
</dbReference>
<evidence type="ECO:0000256" key="1">
    <source>
        <dbReference type="SAM" id="MobiDB-lite"/>
    </source>
</evidence>
<reference evidence="3 4" key="1">
    <citation type="submission" date="2020-09" db="EMBL/GenBank/DDBJ databases">
        <title>Diversity and distribution of actinomycetes associated with coral in the coast of Hainan.</title>
        <authorList>
            <person name="Li F."/>
        </authorList>
    </citation>
    <scope>NUCLEOTIDE SEQUENCE [LARGE SCALE GENOMIC DNA]</scope>
    <source>
        <strain evidence="3 4">HNM0947</strain>
    </source>
</reference>
<dbReference type="InterPro" id="IPR001932">
    <property type="entry name" value="PPM-type_phosphatase-like_dom"/>
</dbReference>
<proteinExistence type="predicted"/>
<dbReference type="InterPro" id="IPR036457">
    <property type="entry name" value="PPM-type-like_dom_sf"/>
</dbReference>
<dbReference type="EMBL" id="JADBGI010000003">
    <property type="protein sequence ID" value="MBE2998005.1"/>
    <property type="molecule type" value="Genomic_DNA"/>
</dbReference>
<evidence type="ECO:0000259" key="2">
    <source>
        <dbReference type="PROSITE" id="PS51746"/>
    </source>
</evidence>
<evidence type="ECO:0000313" key="4">
    <source>
        <dbReference type="Proteomes" id="UP000806528"/>
    </source>
</evidence>
<dbReference type="CDD" id="cd00143">
    <property type="entry name" value="PP2Cc"/>
    <property type="match status" value="1"/>
</dbReference>
<dbReference type="Pfam" id="PF13672">
    <property type="entry name" value="PP2C_2"/>
    <property type="match status" value="1"/>
</dbReference>
<protein>
    <submittedName>
        <fullName evidence="3">Protein phosphatase 2C domain-containing protein</fullName>
    </submittedName>
</protein>
<dbReference type="Gene3D" id="3.60.40.10">
    <property type="entry name" value="PPM-type phosphatase domain"/>
    <property type="match status" value="1"/>
</dbReference>
<feature type="compositionally biased region" description="Basic and acidic residues" evidence="1">
    <location>
        <begin position="81"/>
        <end position="93"/>
    </location>
</feature>
<gene>
    <name evidence="3" type="ORF">IDM40_04675</name>
</gene>
<feature type="region of interest" description="Disordered" evidence="1">
    <location>
        <begin position="32"/>
        <end position="98"/>
    </location>
</feature>
<feature type="domain" description="PPM-type phosphatase" evidence="2">
    <location>
        <begin position="186"/>
        <end position="439"/>
    </location>
</feature>